<comment type="caution">
    <text evidence="1">The sequence shown here is derived from an EMBL/GenBank/DDBJ whole genome shotgun (WGS) entry which is preliminary data.</text>
</comment>
<gene>
    <name evidence="1" type="ORF">BGX16_1113</name>
</gene>
<accession>A0A2M9A612</accession>
<protein>
    <submittedName>
        <fullName evidence="1">Uncharacterized protein</fullName>
    </submittedName>
</protein>
<dbReference type="AlphaFoldDB" id="A0A2M9A612"/>
<evidence type="ECO:0000313" key="2">
    <source>
        <dbReference type="Proteomes" id="UP000231134"/>
    </source>
</evidence>
<reference evidence="1 2" key="1">
    <citation type="submission" date="2017-11" db="EMBL/GenBank/DDBJ databases">
        <title>Animal gut microbial communities from fecal samples from Wisconsin, USA.</title>
        <authorList>
            <person name="Neumann A."/>
        </authorList>
    </citation>
    <scope>NUCLEOTIDE SEQUENCE [LARGE SCALE GENOMIC DNA]</scope>
    <source>
        <strain evidence="1 2">UWS3</strain>
    </source>
</reference>
<organism evidence="1 2">
    <name type="scientific">Hallerella succinigenes</name>
    <dbReference type="NCBI Taxonomy" id="1896222"/>
    <lineage>
        <taxon>Bacteria</taxon>
        <taxon>Pseudomonadati</taxon>
        <taxon>Fibrobacterota</taxon>
        <taxon>Fibrobacteria</taxon>
        <taxon>Fibrobacterales</taxon>
        <taxon>Fibrobacteraceae</taxon>
        <taxon>Hallerella</taxon>
    </lineage>
</organism>
<dbReference type="EMBL" id="PGEX01000001">
    <property type="protein sequence ID" value="PJJ41155.1"/>
    <property type="molecule type" value="Genomic_DNA"/>
</dbReference>
<sequence>MKLQQAYYSEASTVGGWTLIGYTAPNDGATTNFYYGIGEIGLKNSSNVSSATVAWQAANPKALNECAAVASVTAGNVNLSGANWTVSVTPNSTNTDLTFKAEAKTAGCQALTPTFANIGK</sequence>
<keyword evidence="2" id="KW-1185">Reference proteome</keyword>
<dbReference type="RefSeq" id="WP_157797889.1">
    <property type="nucleotide sequence ID" value="NZ_PGEX01000001.1"/>
</dbReference>
<dbReference type="OrthoDB" id="9815177at2"/>
<evidence type="ECO:0000313" key="1">
    <source>
        <dbReference type="EMBL" id="PJJ41155.1"/>
    </source>
</evidence>
<dbReference type="Proteomes" id="UP000231134">
    <property type="component" value="Unassembled WGS sequence"/>
</dbReference>
<proteinExistence type="predicted"/>
<name>A0A2M9A612_9BACT</name>